<evidence type="ECO:0000259" key="1">
    <source>
        <dbReference type="Pfam" id="PF13503"/>
    </source>
</evidence>
<reference evidence="2 3" key="1">
    <citation type="submission" date="2019-06" db="EMBL/GenBank/DDBJ databases">
        <authorList>
            <person name="Yang Y."/>
        </authorList>
    </citation>
    <scope>NUCLEOTIDE SEQUENCE [LARGE SCALE GENOMIC DNA]</scope>
    <source>
        <strain evidence="2 3">BIT-26</strain>
    </source>
</reference>
<dbReference type="RefSeq" id="WP_141175905.1">
    <property type="nucleotide sequence ID" value="NZ_JBHUFX010000036.1"/>
</dbReference>
<comment type="caution">
    <text evidence="2">The sequence shown here is derived from an EMBL/GenBank/DDBJ whole genome shotgun (WGS) entry which is preliminary data.</text>
</comment>
<keyword evidence="3" id="KW-1185">Reference proteome</keyword>
<feature type="domain" description="DUF4123" evidence="1">
    <location>
        <begin position="43"/>
        <end position="131"/>
    </location>
</feature>
<dbReference type="Proteomes" id="UP000319523">
    <property type="component" value="Unassembled WGS sequence"/>
</dbReference>
<gene>
    <name evidence="2" type="ORF">FKM52_09115</name>
</gene>
<accession>A0A506V8N8</accession>
<evidence type="ECO:0000313" key="3">
    <source>
        <dbReference type="Proteomes" id="UP000319523"/>
    </source>
</evidence>
<dbReference type="OrthoDB" id="8584274at2"/>
<name>A0A506V8N8_9GAMM</name>
<sequence length="283" mass="32924">MQPHYLKNPLPLGQHDFAIIDRMQHPDIDKSWPVLEMVSPMLQPQAPLYPWLLPLKEMKADGWQTLMQQLGQATSSDVPPLCKLVFRSDCSAQEIRSSLIKAMLFTNEKHQNHIIRYYDPRVLIHFFWMFTWKELMAFLPVNQITHWTLWIEGQWHSLEYRSSQSGSADAESGNTPPFSRLQNIGLINSVLTEMKIVSNIQERQRCSREIEKLLNQGRGLGLEHDDDLIIFACSALTRSPDFWRAPVIQNLLKYANNKPGIFFRTVRNLSDIQWQEIVIQSGR</sequence>
<proteinExistence type="predicted"/>
<dbReference type="Pfam" id="PF13503">
    <property type="entry name" value="DUF4123"/>
    <property type="match status" value="1"/>
</dbReference>
<organism evidence="2 3">
    <name type="scientific">Mixta tenebrionis</name>
    <dbReference type="NCBI Taxonomy" id="2562439"/>
    <lineage>
        <taxon>Bacteria</taxon>
        <taxon>Pseudomonadati</taxon>
        <taxon>Pseudomonadota</taxon>
        <taxon>Gammaproteobacteria</taxon>
        <taxon>Enterobacterales</taxon>
        <taxon>Erwiniaceae</taxon>
        <taxon>Mixta</taxon>
    </lineage>
</organism>
<dbReference type="InterPro" id="IPR025391">
    <property type="entry name" value="DUF4123"/>
</dbReference>
<dbReference type="AlphaFoldDB" id="A0A506V8N8"/>
<dbReference type="EMBL" id="VHQI01000005">
    <property type="protein sequence ID" value="TPW42201.1"/>
    <property type="molecule type" value="Genomic_DNA"/>
</dbReference>
<evidence type="ECO:0000313" key="2">
    <source>
        <dbReference type="EMBL" id="TPW42201.1"/>
    </source>
</evidence>
<protein>
    <submittedName>
        <fullName evidence="2">DUF4123 domain-containing protein</fullName>
    </submittedName>
</protein>